<organism evidence="1 2">
    <name type="scientific">Methylorubrum populi</name>
    <dbReference type="NCBI Taxonomy" id="223967"/>
    <lineage>
        <taxon>Bacteria</taxon>
        <taxon>Pseudomonadati</taxon>
        <taxon>Pseudomonadota</taxon>
        <taxon>Alphaproteobacteria</taxon>
        <taxon>Hyphomicrobiales</taxon>
        <taxon>Methylobacteriaceae</taxon>
        <taxon>Methylorubrum</taxon>
    </lineage>
</organism>
<evidence type="ECO:0000313" key="2">
    <source>
        <dbReference type="Proteomes" id="UP000469949"/>
    </source>
</evidence>
<dbReference type="Proteomes" id="UP000469949">
    <property type="component" value="Unassembled WGS sequence"/>
</dbReference>
<name>A0A833J9U5_9HYPH</name>
<sequence length="32" mass="3244">MAASSLSLHSLSPAGARVASAAFCASRKEPRL</sequence>
<proteinExistence type="predicted"/>
<dbReference type="EMBL" id="WEKV01000008">
    <property type="protein sequence ID" value="KAB7786026.1"/>
    <property type="molecule type" value="Genomic_DNA"/>
</dbReference>
<accession>A0A833J9U5</accession>
<protein>
    <submittedName>
        <fullName evidence="1">Uncharacterized protein</fullName>
    </submittedName>
</protein>
<reference evidence="1 2" key="1">
    <citation type="submission" date="2019-10" db="EMBL/GenBank/DDBJ databases">
        <title>Draft Genome Sequence of the Caffeine Degrading Methylotroph Methylorubrum populi PINKEL.</title>
        <authorList>
            <person name="Dawson S.C."/>
            <person name="Zhang X."/>
            <person name="Wright M.E."/>
            <person name="Sharma G."/>
            <person name="Langner J.T."/>
            <person name="Ditty J.L."/>
            <person name="Subuyuj G.A."/>
        </authorList>
    </citation>
    <scope>NUCLEOTIDE SEQUENCE [LARGE SCALE GENOMIC DNA]</scope>
    <source>
        <strain evidence="1 2">Pinkel</strain>
    </source>
</reference>
<gene>
    <name evidence="1" type="ORF">F8B43_1427</name>
</gene>
<dbReference type="AlphaFoldDB" id="A0A833J9U5"/>
<evidence type="ECO:0000313" key="1">
    <source>
        <dbReference type="EMBL" id="KAB7786026.1"/>
    </source>
</evidence>
<comment type="caution">
    <text evidence="1">The sequence shown here is derived from an EMBL/GenBank/DDBJ whole genome shotgun (WGS) entry which is preliminary data.</text>
</comment>